<evidence type="ECO:0000313" key="7">
    <source>
        <dbReference type="Proteomes" id="UP001055117"/>
    </source>
</evidence>
<dbReference type="SUPFAM" id="SSF56349">
    <property type="entry name" value="DNA breaking-rejoining enzymes"/>
    <property type="match status" value="1"/>
</dbReference>
<reference evidence="6 7" key="1">
    <citation type="journal article" date="2021" name="Front. Microbiol.">
        <title>Comprehensive Comparative Genomics and Phenotyping of Methylobacterium Species.</title>
        <authorList>
            <person name="Alessa O."/>
            <person name="Ogura Y."/>
            <person name="Fujitani Y."/>
            <person name="Takami H."/>
            <person name="Hayashi T."/>
            <person name="Sahin N."/>
            <person name="Tani A."/>
        </authorList>
    </citation>
    <scope>NUCLEOTIDE SEQUENCE [LARGE SCALE GENOMIC DNA]</scope>
    <source>
        <strain evidence="6 7">DSM 23679</strain>
    </source>
</reference>
<dbReference type="InterPro" id="IPR013762">
    <property type="entry name" value="Integrase-like_cat_sf"/>
</dbReference>
<sequence length="438" mass="47380">MAQVSIVDSPAKRARLPAAKNPYWQGIAGSRKGVSLGYRKPQRGSGTWTAKLVLDGHRREARLAQADDAGSADGALPYPAAVTAAMEWARGELRKIEGVDDAPAQPSAPITVATALDAYVDAYAARKKTPRNYMAGLLKKHVLSDAAFAETPLAKLTSEKIIAWRKRLAPNLSGRSVNWILTVTRAALNQAADQHRRVLPPNLPTEIKAGTKSVPSEANARKQILADADIRRLVAGAFHVDETGDFGRMILCLAATGARFSQVARIRVADVQVERMRIMVPPARKGRPGKTSVPIAVPVGADIIAGLQPALASRLGHEPLLMRWTKKQVGPREWIKTERGPWTESPTARHDWARARAYAGLPADVVMYAFRHSSIVRGLCARLPVRLVAALHDTSVGMIEAHYSAYIVDATEDLVRPTLVPLAPAEPTRLCPIAEVAA</sequence>
<evidence type="ECO:0000313" key="6">
    <source>
        <dbReference type="EMBL" id="GJD47273.1"/>
    </source>
</evidence>
<evidence type="ECO:0000256" key="4">
    <source>
        <dbReference type="ARBA" id="ARBA00023172"/>
    </source>
</evidence>
<evidence type="ECO:0000256" key="2">
    <source>
        <dbReference type="ARBA" id="ARBA00022908"/>
    </source>
</evidence>
<accession>A0ABQ4QPQ5</accession>
<evidence type="ECO:0000256" key="1">
    <source>
        <dbReference type="ARBA" id="ARBA00008857"/>
    </source>
</evidence>
<dbReference type="InterPro" id="IPR050808">
    <property type="entry name" value="Phage_Integrase"/>
</dbReference>
<gene>
    <name evidence="6" type="ORF">AFCDBAGC_5166</name>
</gene>
<name>A0ABQ4QPQ5_9HYPH</name>
<evidence type="ECO:0000256" key="3">
    <source>
        <dbReference type="ARBA" id="ARBA00023125"/>
    </source>
</evidence>
<dbReference type="PANTHER" id="PTHR30629:SF2">
    <property type="entry name" value="PROPHAGE INTEGRASE INTS-RELATED"/>
    <property type="match status" value="1"/>
</dbReference>
<comment type="similarity">
    <text evidence="1">Belongs to the 'phage' integrase family.</text>
</comment>
<feature type="domain" description="Tyr recombinase" evidence="5">
    <location>
        <begin position="220"/>
        <end position="419"/>
    </location>
</feature>
<dbReference type="PANTHER" id="PTHR30629">
    <property type="entry name" value="PROPHAGE INTEGRASE"/>
    <property type="match status" value="1"/>
</dbReference>
<comment type="caution">
    <text evidence="6">The sequence shown here is derived from an EMBL/GenBank/DDBJ whole genome shotgun (WGS) entry which is preliminary data.</text>
</comment>
<keyword evidence="7" id="KW-1185">Reference proteome</keyword>
<proteinExistence type="inferred from homology"/>
<dbReference type="RefSeq" id="WP_238273393.1">
    <property type="nucleotide sequence ID" value="NZ_BPQG01000141.1"/>
</dbReference>
<keyword evidence="3" id="KW-0238">DNA-binding</keyword>
<dbReference type="InterPro" id="IPR011010">
    <property type="entry name" value="DNA_brk_join_enz"/>
</dbReference>
<protein>
    <recommendedName>
        <fullName evidence="5">Tyr recombinase domain-containing protein</fullName>
    </recommendedName>
</protein>
<dbReference type="EMBL" id="BPQG01000141">
    <property type="protein sequence ID" value="GJD47273.1"/>
    <property type="molecule type" value="Genomic_DNA"/>
</dbReference>
<dbReference type="PROSITE" id="PS51898">
    <property type="entry name" value="TYR_RECOMBINASE"/>
    <property type="match status" value="1"/>
</dbReference>
<evidence type="ECO:0000259" key="5">
    <source>
        <dbReference type="PROSITE" id="PS51898"/>
    </source>
</evidence>
<keyword evidence="4" id="KW-0233">DNA recombination</keyword>
<organism evidence="6 7">
    <name type="scientific">Methylobacterium cerastii</name>
    <dbReference type="NCBI Taxonomy" id="932741"/>
    <lineage>
        <taxon>Bacteria</taxon>
        <taxon>Pseudomonadati</taxon>
        <taxon>Pseudomonadota</taxon>
        <taxon>Alphaproteobacteria</taxon>
        <taxon>Hyphomicrobiales</taxon>
        <taxon>Methylobacteriaceae</taxon>
        <taxon>Methylobacterium</taxon>
    </lineage>
</organism>
<dbReference type="Gene3D" id="1.10.443.10">
    <property type="entry name" value="Intergrase catalytic core"/>
    <property type="match status" value="1"/>
</dbReference>
<keyword evidence="2" id="KW-0229">DNA integration</keyword>
<dbReference type="Gene3D" id="1.10.150.130">
    <property type="match status" value="1"/>
</dbReference>
<dbReference type="Proteomes" id="UP001055117">
    <property type="component" value="Unassembled WGS sequence"/>
</dbReference>
<dbReference type="InterPro" id="IPR002104">
    <property type="entry name" value="Integrase_catalytic"/>
</dbReference>
<dbReference type="InterPro" id="IPR010998">
    <property type="entry name" value="Integrase_recombinase_N"/>
</dbReference>